<proteinExistence type="predicted"/>
<comment type="caution">
    <text evidence="2">The sequence shown here is derived from an EMBL/GenBank/DDBJ whole genome shotgun (WGS) entry which is preliminary data.</text>
</comment>
<feature type="signal peptide" evidence="1">
    <location>
        <begin position="1"/>
        <end position="15"/>
    </location>
</feature>
<dbReference type="SUPFAM" id="SSF51735">
    <property type="entry name" value="NAD(P)-binding Rossmann-fold domains"/>
    <property type="match status" value="1"/>
</dbReference>
<dbReference type="PANTHER" id="PTHR14097:SF8">
    <property type="entry name" value="NAD(P)-BINDING DOMAIN-CONTAINING PROTEIN"/>
    <property type="match status" value="1"/>
</dbReference>
<dbReference type="RefSeq" id="XP_051363110.1">
    <property type="nucleotide sequence ID" value="XM_051505367.1"/>
</dbReference>
<dbReference type="AlphaFoldDB" id="A0A9Q0BFF9"/>
<reference evidence="2" key="2">
    <citation type="submission" date="2022-07" db="EMBL/GenBank/DDBJ databases">
        <authorList>
            <person name="Goncalves M.F.M."/>
            <person name="Hilario S."/>
            <person name="Van De Peer Y."/>
            <person name="Esteves A.C."/>
            <person name="Alves A."/>
        </authorList>
    </citation>
    <scope>NUCLEOTIDE SEQUENCE</scope>
    <source>
        <strain evidence="2">MUM 19.33</strain>
    </source>
</reference>
<dbReference type="Gene3D" id="3.40.50.720">
    <property type="entry name" value="NAD(P)-binding Rossmann-like Domain"/>
    <property type="match status" value="1"/>
</dbReference>
<evidence type="ECO:0000313" key="2">
    <source>
        <dbReference type="EMBL" id="KAI6782254.1"/>
    </source>
</evidence>
<evidence type="ECO:0000313" key="3">
    <source>
        <dbReference type="Proteomes" id="UP001055219"/>
    </source>
</evidence>
<dbReference type="PANTHER" id="PTHR14097">
    <property type="entry name" value="OXIDOREDUCTASE HTATIP2"/>
    <property type="match status" value="1"/>
</dbReference>
<name>A0A9Q0BFF9_9HYPO</name>
<sequence>MHIILTGTGLVGACALDFLLQEDTVTKVTIISRKAVPQAEGHDKVTVLIEEDLGRYSPETLQRLSGAHGCIWTLRLTVLFPGLREYEAAHIDLPVAAAKSFARLNDKFNFVYVSHDQIHTPNSRWVFFLDVKSQAEEVLFQLHHDTSKRLPLVERPGKPLPNEEAVPSLRIYCARPMLIDYRQHEAVKPWLKPLTLGKKWSNWVGLPVYSFFGMTSMIGDSRELGRVLVDLSCGDGEDIHVEGVSPEGRCLGVVGTRNWCKERVSLNASGGK</sequence>
<protein>
    <submittedName>
        <fullName evidence="2">Uncharacterized protein</fullName>
    </submittedName>
</protein>
<dbReference type="GeneID" id="75834811"/>
<accession>A0A9Q0BFF9</accession>
<keyword evidence="1" id="KW-0732">Signal</keyword>
<dbReference type="Proteomes" id="UP001055219">
    <property type="component" value="Unassembled WGS sequence"/>
</dbReference>
<dbReference type="OrthoDB" id="9975943at2759"/>
<gene>
    <name evidence="2" type="ORF">J7T54_008340</name>
</gene>
<dbReference type="InterPro" id="IPR036291">
    <property type="entry name" value="NAD(P)-bd_dom_sf"/>
</dbReference>
<keyword evidence="3" id="KW-1185">Reference proteome</keyword>
<feature type="chain" id="PRO_5040150803" evidence="1">
    <location>
        <begin position="16"/>
        <end position="272"/>
    </location>
</feature>
<reference evidence="2" key="1">
    <citation type="journal article" date="2021" name="J Fungi (Basel)">
        <title>Genomic and Metabolomic Analyses of the Marine Fungus Emericellopsis cladophorae: Insights into Saltwater Adaptability Mechanisms and Its Biosynthetic Potential.</title>
        <authorList>
            <person name="Goncalves M.F.M."/>
            <person name="Hilario S."/>
            <person name="Van de Peer Y."/>
            <person name="Esteves A.C."/>
            <person name="Alves A."/>
        </authorList>
    </citation>
    <scope>NUCLEOTIDE SEQUENCE</scope>
    <source>
        <strain evidence="2">MUM 19.33</strain>
    </source>
</reference>
<organism evidence="2 3">
    <name type="scientific">Emericellopsis cladophorae</name>
    <dbReference type="NCBI Taxonomy" id="2686198"/>
    <lineage>
        <taxon>Eukaryota</taxon>
        <taxon>Fungi</taxon>
        <taxon>Dikarya</taxon>
        <taxon>Ascomycota</taxon>
        <taxon>Pezizomycotina</taxon>
        <taxon>Sordariomycetes</taxon>
        <taxon>Hypocreomycetidae</taxon>
        <taxon>Hypocreales</taxon>
        <taxon>Bionectriaceae</taxon>
        <taxon>Emericellopsis</taxon>
    </lineage>
</organism>
<dbReference type="EMBL" id="JAGIXG020000014">
    <property type="protein sequence ID" value="KAI6782254.1"/>
    <property type="molecule type" value="Genomic_DNA"/>
</dbReference>
<evidence type="ECO:0000256" key="1">
    <source>
        <dbReference type="SAM" id="SignalP"/>
    </source>
</evidence>